<dbReference type="Proteomes" id="UP000053660">
    <property type="component" value="Unassembled WGS sequence"/>
</dbReference>
<feature type="region of interest" description="Disordered" evidence="2">
    <location>
        <begin position="222"/>
        <end position="395"/>
    </location>
</feature>
<dbReference type="AlphaFoldDB" id="A0A0B1T071"/>
<evidence type="ECO:0000256" key="1">
    <source>
        <dbReference type="ARBA" id="ARBA00022737"/>
    </source>
</evidence>
<feature type="domain" description="Nematode cuticle collagen N-terminal" evidence="3">
    <location>
        <begin position="3"/>
        <end position="55"/>
    </location>
</feature>
<feature type="compositionally biased region" description="Gly residues" evidence="2">
    <location>
        <begin position="279"/>
        <end position="288"/>
    </location>
</feature>
<feature type="compositionally biased region" description="Pro residues" evidence="2">
    <location>
        <begin position="95"/>
        <end position="106"/>
    </location>
</feature>
<dbReference type="GO" id="GO:0042302">
    <property type="term" value="F:structural constituent of cuticle"/>
    <property type="evidence" value="ECO:0007669"/>
    <property type="project" value="InterPro"/>
</dbReference>
<dbReference type="SMART" id="SM01088">
    <property type="entry name" value="Col_cuticle_N"/>
    <property type="match status" value="2"/>
</dbReference>
<dbReference type="PANTHER" id="PTHR24637">
    <property type="entry name" value="COLLAGEN"/>
    <property type="match status" value="1"/>
</dbReference>
<proteinExistence type="predicted"/>
<dbReference type="Gene3D" id="1.20.5.320">
    <property type="entry name" value="6-Phosphogluconate Dehydrogenase, domain 3"/>
    <property type="match status" value="1"/>
</dbReference>
<dbReference type="PANTHER" id="PTHR24637:SF251">
    <property type="entry name" value="NEMATODE CUTICLE COLLAGEN N-TERMINAL DOMAIN-CONTAINING PROTEIN"/>
    <property type="match status" value="1"/>
</dbReference>
<protein>
    <submittedName>
        <fullName evidence="4">Nematode cuticle collagen domain protein</fullName>
    </submittedName>
</protein>
<feature type="domain" description="Nematode cuticle collagen N-terminal" evidence="3">
    <location>
        <begin position="134"/>
        <end position="186"/>
    </location>
</feature>
<dbReference type="GO" id="GO:0005581">
    <property type="term" value="C:collagen trimer"/>
    <property type="evidence" value="ECO:0007669"/>
    <property type="project" value="UniProtKB-KW"/>
</dbReference>
<feature type="region of interest" description="Disordered" evidence="2">
    <location>
        <begin position="91"/>
        <end position="124"/>
    </location>
</feature>
<dbReference type="Pfam" id="PF01484">
    <property type="entry name" value="Col_cuticle_N"/>
    <property type="match status" value="2"/>
</dbReference>
<feature type="compositionally biased region" description="Gly residues" evidence="2">
    <location>
        <begin position="297"/>
        <end position="306"/>
    </location>
</feature>
<gene>
    <name evidence="4" type="ORF">OESDEN_09194</name>
</gene>
<evidence type="ECO:0000256" key="2">
    <source>
        <dbReference type="SAM" id="MobiDB-lite"/>
    </source>
</evidence>
<name>A0A0B1T071_OESDE</name>
<keyword evidence="1" id="KW-0677">Repeat</keyword>
<dbReference type="InterPro" id="IPR002486">
    <property type="entry name" value="Col_cuticle_N"/>
</dbReference>
<keyword evidence="5" id="KW-1185">Reference proteome</keyword>
<dbReference type="InterPro" id="IPR008160">
    <property type="entry name" value="Collagen"/>
</dbReference>
<keyword evidence="4" id="KW-0176">Collagen</keyword>
<dbReference type="OrthoDB" id="5983381at2759"/>
<accession>A0A0B1T071</accession>
<sequence length="395" mass="39831">MSTGGFVGAGACLFGVLCALVAIGQIVNDISMLSDEVHSSMDEFRLLAEDTWDRLLVLQSPTGKSVNPSPSLFRQKRYVYPGQCNCEENSRGCPAGPPGPPGPPGPRGDEGMNGEPGKPGTNGITLSVNHDVPGGGFVGAGACLFGALCALVAIGQIVNDISVLSDEVHSSMDEFRLLAEDTWDRLLVLQSPTGKSVNPSPSLFRQKRYVYPGQCNCEENSRGCPAGPPGPPGPPGPRGDEGMNGEPGKPGTNGITLSVNHDVPGGCIKCPAGPPGEQGPLGGPGQPGYPGSMGKVGPPGGDGNPGPAGIPGDQGPTGPPGFDGMPGPDGMPGTTSFPGAPGQPGEPGWSGEQGLPGKAGDAGQDGTAGQAGPKGLPGTPVYHRLHDESLNYTKV</sequence>
<reference evidence="4 5" key="1">
    <citation type="submission" date="2014-03" db="EMBL/GenBank/DDBJ databases">
        <title>Draft genome of the hookworm Oesophagostomum dentatum.</title>
        <authorList>
            <person name="Mitreva M."/>
        </authorList>
    </citation>
    <scope>NUCLEOTIDE SEQUENCE [LARGE SCALE GENOMIC DNA]</scope>
    <source>
        <strain evidence="4 5">OD-Hann</strain>
    </source>
</reference>
<evidence type="ECO:0000313" key="5">
    <source>
        <dbReference type="Proteomes" id="UP000053660"/>
    </source>
</evidence>
<organism evidence="4 5">
    <name type="scientific">Oesophagostomum dentatum</name>
    <name type="common">Nodular worm</name>
    <dbReference type="NCBI Taxonomy" id="61180"/>
    <lineage>
        <taxon>Eukaryota</taxon>
        <taxon>Metazoa</taxon>
        <taxon>Ecdysozoa</taxon>
        <taxon>Nematoda</taxon>
        <taxon>Chromadorea</taxon>
        <taxon>Rhabditida</taxon>
        <taxon>Rhabditina</taxon>
        <taxon>Rhabditomorpha</taxon>
        <taxon>Strongyloidea</taxon>
        <taxon>Strongylidae</taxon>
        <taxon>Oesophagostomum</taxon>
    </lineage>
</organism>
<dbReference type="EMBL" id="KN552494">
    <property type="protein sequence ID" value="KHJ90948.1"/>
    <property type="molecule type" value="Genomic_DNA"/>
</dbReference>
<feature type="compositionally biased region" description="Low complexity" evidence="2">
    <location>
        <begin position="358"/>
        <end position="371"/>
    </location>
</feature>
<feature type="compositionally biased region" description="Low complexity" evidence="2">
    <location>
        <begin position="320"/>
        <end position="334"/>
    </location>
</feature>
<feature type="compositionally biased region" description="Pro residues" evidence="2">
    <location>
        <begin position="226"/>
        <end position="237"/>
    </location>
</feature>
<evidence type="ECO:0000313" key="4">
    <source>
        <dbReference type="EMBL" id="KHJ90948.1"/>
    </source>
</evidence>
<dbReference type="Pfam" id="PF01391">
    <property type="entry name" value="Collagen"/>
    <property type="match status" value="1"/>
</dbReference>
<evidence type="ECO:0000259" key="3">
    <source>
        <dbReference type="SMART" id="SM01088"/>
    </source>
</evidence>